<name>A0A6J8A4A9_MYTCO</name>
<protein>
    <recommendedName>
        <fullName evidence="2">Apple domain-containing protein</fullName>
    </recommendedName>
</protein>
<gene>
    <name evidence="3" type="ORF">MCOR_3732</name>
</gene>
<feature type="compositionally biased region" description="Basic and acidic residues" evidence="1">
    <location>
        <begin position="109"/>
        <end position="137"/>
    </location>
</feature>
<sequence length="624" mass="71277">MSNKSINEDNVHVLVGSGSAETHTVVTAKTKILKTPGIIRKEVPSLEGCAKACLEAKTIKCHFFKFVNSTNSCYLSETDRAEVRQVVDEDTRNSNKKGAKGGSSKHKKDGSVKHKKDGSVKHKKDGSVKHKKDGSVKHKEKTSHRASSNGVPRNQVLIKDSNQEEQESKEPKHGTSKDLKKQKAKLIKHMHAYVDKIKEHVEKLTEAKSKINKLFDNVQGIKTTVAHLTKNYKSEKNSVQTLHKFLHKAYKRIYENIETINQTTASQKHLIDVVKRMRDTYDKLYAYAEKFNSSTKDIRSEFTKIRNFEKSLKAHLDRMKKNSHKIATQIEKIKSSIKFTSNNETVQKIKNNQIMIVKTIMGLHRKGKSFGKHFRKFKDKIGRVSTALKSGDKRYRHLKDRLKTVTDLIENLKKRPVVNVKGDPQISKDFNAKYVQLTKLQTIVMSRLKTMEKQLDKGGLTGSINKLKERQLLIFTKLNNENVNQKAQLKKMDALDNKIKDFSKAMQTSNANINKLNAKMNMNAKRRKIVSAGTYKAQRWKKTTELTANFKNLLEEVKGLKDKLGNTTKTPVVKIFNPKQKVTEKARPKATKGPSVKPRRVKIIKNIRPKGMLSSYTMYVLFLY</sequence>
<organism evidence="3 4">
    <name type="scientific">Mytilus coruscus</name>
    <name type="common">Sea mussel</name>
    <dbReference type="NCBI Taxonomy" id="42192"/>
    <lineage>
        <taxon>Eukaryota</taxon>
        <taxon>Metazoa</taxon>
        <taxon>Spiralia</taxon>
        <taxon>Lophotrochozoa</taxon>
        <taxon>Mollusca</taxon>
        <taxon>Bivalvia</taxon>
        <taxon>Autobranchia</taxon>
        <taxon>Pteriomorphia</taxon>
        <taxon>Mytilida</taxon>
        <taxon>Mytiloidea</taxon>
        <taxon>Mytilidae</taxon>
        <taxon>Mytilinae</taxon>
        <taxon>Mytilus</taxon>
    </lineage>
</organism>
<dbReference type="OrthoDB" id="6162998at2759"/>
<evidence type="ECO:0000313" key="3">
    <source>
        <dbReference type="EMBL" id="CAC5361718.1"/>
    </source>
</evidence>
<evidence type="ECO:0000256" key="1">
    <source>
        <dbReference type="SAM" id="MobiDB-lite"/>
    </source>
</evidence>
<feature type="compositionally biased region" description="Basic and acidic residues" evidence="1">
    <location>
        <begin position="166"/>
        <end position="181"/>
    </location>
</feature>
<dbReference type="Pfam" id="PF00024">
    <property type="entry name" value="PAN_1"/>
    <property type="match status" value="1"/>
</dbReference>
<dbReference type="SUPFAM" id="SSF58104">
    <property type="entry name" value="Methyl-accepting chemotaxis protein (MCP) signaling domain"/>
    <property type="match status" value="1"/>
</dbReference>
<dbReference type="Gene3D" id="1.20.1480.30">
    <property type="entry name" value="Designed four-helix bundle protein"/>
    <property type="match status" value="1"/>
</dbReference>
<dbReference type="PROSITE" id="PS50948">
    <property type="entry name" value="PAN"/>
    <property type="match status" value="1"/>
</dbReference>
<evidence type="ECO:0000259" key="2">
    <source>
        <dbReference type="PROSITE" id="PS50948"/>
    </source>
</evidence>
<evidence type="ECO:0000313" key="4">
    <source>
        <dbReference type="Proteomes" id="UP000507470"/>
    </source>
</evidence>
<accession>A0A6J8A4A9</accession>
<dbReference type="SUPFAM" id="SSF57414">
    <property type="entry name" value="Hairpin loop containing domain-like"/>
    <property type="match status" value="1"/>
</dbReference>
<dbReference type="Proteomes" id="UP000507470">
    <property type="component" value="Unassembled WGS sequence"/>
</dbReference>
<reference evidence="3 4" key="1">
    <citation type="submission" date="2020-06" db="EMBL/GenBank/DDBJ databases">
        <authorList>
            <person name="Li R."/>
            <person name="Bekaert M."/>
        </authorList>
    </citation>
    <scope>NUCLEOTIDE SEQUENCE [LARGE SCALE GENOMIC DNA]</scope>
    <source>
        <strain evidence="4">wild</strain>
    </source>
</reference>
<dbReference type="InterPro" id="IPR003609">
    <property type="entry name" value="Pan_app"/>
</dbReference>
<dbReference type="EMBL" id="CACVKT020000687">
    <property type="protein sequence ID" value="CAC5361718.1"/>
    <property type="molecule type" value="Genomic_DNA"/>
</dbReference>
<dbReference type="AlphaFoldDB" id="A0A6J8A4A9"/>
<proteinExistence type="predicted"/>
<feature type="domain" description="Apple" evidence="2">
    <location>
        <begin position="20"/>
        <end position="99"/>
    </location>
</feature>
<keyword evidence="4" id="KW-1185">Reference proteome</keyword>
<feature type="compositionally biased region" description="Basic residues" evidence="1">
    <location>
        <begin position="94"/>
        <end position="108"/>
    </location>
</feature>
<dbReference type="Gene3D" id="3.50.4.10">
    <property type="entry name" value="Hepatocyte Growth Factor"/>
    <property type="match status" value="1"/>
</dbReference>
<feature type="region of interest" description="Disordered" evidence="1">
    <location>
        <begin position="85"/>
        <end position="182"/>
    </location>
</feature>